<evidence type="ECO:0000313" key="2">
    <source>
        <dbReference type="Proteomes" id="UP000734271"/>
    </source>
</evidence>
<evidence type="ECO:0008006" key="3">
    <source>
        <dbReference type="Google" id="ProtNLM"/>
    </source>
</evidence>
<evidence type="ECO:0000313" key="1">
    <source>
        <dbReference type="EMBL" id="MBZ2387796.1"/>
    </source>
</evidence>
<sequence>MSRFKDKINRARDRERCGRVKERLRRYELDLDTMAEILDEIEVKRDRLDCLKSGMGNPNPTKGGGSSQEDKIVKILDDLRELEEGLGHLSAETKEVREAIKALPDPQMATIVYSVWIYRSESMRSLGEKYNLSHSAIWKKSDVALLFLYKKLFN</sequence>
<organism evidence="1 2">
    <name type="scientific">Anaerococcus murdochii</name>
    <dbReference type="NCBI Taxonomy" id="411577"/>
    <lineage>
        <taxon>Bacteria</taxon>
        <taxon>Bacillati</taxon>
        <taxon>Bacillota</taxon>
        <taxon>Tissierellia</taxon>
        <taxon>Tissierellales</taxon>
        <taxon>Peptoniphilaceae</taxon>
        <taxon>Anaerococcus</taxon>
    </lineage>
</organism>
<dbReference type="EMBL" id="JAIPME010000002">
    <property type="protein sequence ID" value="MBZ2387796.1"/>
    <property type="molecule type" value="Genomic_DNA"/>
</dbReference>
<dbReference type="Proteomes" id="UP000734271">
    <property type="component" value="Unassembled WGS sequence"/>
</dbReference>
<dbReference type="RefSeq" id="WP_223420654.1">
    <property type="nucleotide sequence ID" value="NZ_JAIPME010000002.1"/>
</dbReference>
<gene>
    <name evidence="1" type="ORF">K8P03_10985</name>
</gene>
<protein>
    <recommendedName>
        <fullName evidence="3">Sigma-70 family RNA polymerase sigma factor</fullName>
    </recommendedName>
</protein>
<reference evidence="1 2" key="1">
    <citation type="submission" date="2021-08" db="EMBL/GenBank/DDBJ databases">
        <title>FDA dAtabase for Regulatory Grade micrObial Sequences (FDA-ARGOS): Supporting development and validation of Infectious Disease Dx tests.</title>
        <authorList>
            <person name="Sproer C."/>
            <person name="Gronow S."/>
            <person name="Severitt S."/>
            <person name="Schroder I."/>
            <person name="Tallon L."/>
            <person name="Sadzewicz L."/>
            <person name="Zhao X."/>
            <person name="Boylan J."/>
            <person name="Ott S."/>
            <person name="Bowen H."/>
            <person name="Vavikolanu K."/>
            <person name="Hazen T."/>
            <person name="Aluvathingal J."/>
            <person name="Nadendla S."/>
            <person name="Lowell S."/>
            <person name="Myers T."/>
            <person name="Yan Y."/>
            <person name="Sichtig H."/>
        </authorList>
    </citation>
    <scope>NUCLEOTIDE SEQUENCE [LARGE SCALE GENOMIC DNA]</scope>
    <source>
        <strain evidence="1 2">FDAARGOS_1460</strain>
    </source>
</reference>
<keyword evidence="2" id="KW-1185">Reference proteome</keyword>
<accession>A0ABS7T1X5</accession>
<proteinExistence type="predicted"/>
<name>A0ABS7T1X5_9FIRM</name>
<comment type="caution">
    <text evidence="1">The sequence shown here is derived from an EMBL/GenBank/DDBJ whole genome shotgun (WGS) entry which is preliminary data.</text>
</comment>